<dbReference type="Gene3D" id="3.40.50.200">
    <property type="entry name" value="Peptidase S8/S53 domain"/>
    <property type="match status" value="1"/>
</dbReference>
<comment type="similarity">
    <text evidence="1 5">Belongs to the peptidase S8 family.</text>
</comment>
<reference evidence="7" key="1">
    <citation type="submission" date="2016-10" db="EMBL/GenBank/DDBJ databases">
        <authorList>
            <person name="Benchimol M."/>
            <person name="Almeida L.G."/>
            <person name="Vasconcelos A.T."/>
            <person name="Perreira-Neves A."/>
            <person name="Rosa I.A."/>
            <person name="Tasca T."/>
            <person name="Bogo M.R."/>
            <person name="de Souza W."/>
        </authorList>
    </citation>
    <scope>NUCLEOTIDE SEQUENCE [LARGE SCALE GENOMIC DNA]</scope>
    <source>
        <strain evidence="7">K</strain>
    </source>
</reference>
<comment type="caution">
    <text evidence="5">Lacks conserved residue(s) required for the propagation of feature annotation.</text>
</comment>
<dbReference type="InterPro" id="IPR022398">
    <property type="entry name" value="Peptidase_S8_His-AS"/>
</dbReference>
<evidence type="ECO:0000256" key="4">
    <source>
        <dbReference type="ARBA" id="ARBA00022825"/>
    </source>
</evidence>
<keyword evidence="3" id="KW-0378">Hydrolase</keyword>
<dbReference type="VEuPathDB" id="TrichDB:TRFO_21500"/>
<sequence>MFIISLLVYVDINRMLNSNSNNFGFATMRGNKIISMENEKMLRHGSKRMMSSEQDKEWYYVKFNKCISMKEKREISSTINVKLDSFDMVTKSLYQLYLNQKQIYLLIEKNASIHRFEPEDKISISDVSQRKEYHKYLIIVHDTYTLPIQENLYQIIAKSSSTSYVVSVSVKKMKEAVKYLSKLSGVSLITDYVEATLNNHYASGFVQKNEQKFAENSEYMPRYLNDKGITGKNEIVTIIDDLIDFHHSHFYDEKVNVTFKTHLPSHRKIVYYNYSGTIAEFQQQLELDSHGTHVAGTMAGNNVCTDQKLKHYDGNAPDAKIAYASNVSNPEKLNVVIKTMKITNSKISTNSWSTRENVPYQTFVVNQLSVENPDKLFIFSSGNMG</sequence>
<dbReference type="GO" id="GO:0006508">
    <property type="term" value="P:proteolysis"/>
    <property type="evidence" value="ECO:0007669"/>
    <property type="project" value="UniProtKB-KW"/>
</dbReference>
<dbReference type="AlphaFoldDB" id="A0A1J4KIU3"/>
<evidence type="ECO:0000256" key="2">
    <source>
        <dbReference type="ARBA" id="ARBA00022670"/>
    </source>
</evidence>
<dbReference type="OrthoDB" id="10256524at2759"/>
<keyword evidence="4" id="KW-0720">Serine protease</keyword>
<proteinExistence type="inferred from homology"/>
<dbReference type="PANTHER" id="PTHR43399:SF4">
    <property type="entry name" value="CELL WALL-ASSOCIATED PROTEASE"/>
    <property type="match status" value="1"/>
</dbReference>
<gene>
    <name evidence="7" type="ORF">TRFO_21500</name>
</gene>
<dbReference type="SUPFAM" id="SSF52743">
    <property type="entry name" value="Subtilisin-like"/>
    <property type="match status" value="1"/>
</dbReference>
<dbReference type="InterPro" id="IPR036852">
    <property type="entry name" value="Peptidase_S8/S53_dom_sf"/>
</dbReference>
<dbReference type="PROSITE" id="PS00137">
    <property type="entry name" value="SUBTILASE_HIS"/>
    <property type="match status" value="1"/>
</dbReference>
<dbReference type="Proteomes" id="UP000179807">
    <property type="component" value="Unassembled WGS sequence"/>
</dbReference>
<feature type="domain" description="Peptidase S8/S53" evidence="6">
    <location>
        <begin position="231"/>
        <end position="384"/>
    </location>
</feature>
<evidence type="ECO:0000259" key="6">
    <source>
        <dbReference type="Pfam" id="PF00082"/>
    </source>
</evidence>
<dbReference type="Pfam" id="PF00082">
    <property type="entry name" value="Peptidase_S8"/>
    <property type="match status" value="1"/>
</dbReference>
<keyword evidence="2" id="KW-0645">Protease</keyword>
<name>A0A1J4KIU3_9EUKA</name>
<dbReference type="RefSeq" id="XP_068362742.1">
    <property type="nucleotide sequence ID" value="XM_068502010.1"/>
</dbReference>
<dbReference type="GO" id="GO:0004252">
    <property type="term" value="F:serine-type endopeptidase activity"/>
    <property type="evidence" value="ECO:0007669"/>
    <property type="project" value="InterPro"/>
</dbReference>
<organism evidence="7 8">
    <name type="scientific">Tritrichomonas foetus</name>
    <dbReference type="NCBI Taxonomy" id="1144522"/>
    <lineage>
        <taxon>Eukaryota</taxon>
        <taxon>Metamonada</taxon>
        <taxon>Parabasalia</taxon>
        <taxon>Tritrichomonadida</taxon>
        <taxon>Tritrichomonadidae</taxon>
        <taxon>Tritrichomonas</taxon>
    </lineage>
</organism>
<evidence type="ECO:0000313" key="7">
    <source>
        <dbReference type="EMBL" id="OHT09606.1"/>
    </source>
</evidence>
<keyword evidence="8" id="KW-1185">Reference proteome</keyword>
<dbReference type="PANTHER" id="PTHR43399">
    <property type="entry name" value="SUBTILISIN-RELATED"/>
    <property type="match status" value="1"/>
</dbReference>
<dbReference type="InterPro" id="IPR000209">
    <property type="entry name" value="Peptidase_S8/S53_dom"/>
</dbReference>
<dbReference type="PRINTS" id="PR00723">
    <property type="entry name" value="SUBTILISIN"/>
</dbReference>
<dbReference type="GeneID" id="94836714"/>
<dbReference type="EMBL" id="MLAK01000635">
    <property type="protein sequence ID" value="OHT09606.1"/>
    <property type="molecule type" value="Genomic_DNA"/>
</dbReference>
<evidence type="ECO:0000256" key="5">
    <source>
        <dbReference type="PROSITE-ProRule" id="PRU01240"/>
    </source>
</evidence>
<evidence type="ECO:0000256" key="3">
    <source>
        <dbReference type="ARBA" id="ARBA00022801"/>
    </source>
</evidence>
<evidence type="ECO:0000313" key="8">
    <source>
        <dbReference type="Proteomes" id="UP000179807"/>
    </source>
</evidence>
<comment type="caution">
    <text evidence="7">The sequence shown here is derived from an EMBL/GenBank/DDBJ whole genome shotgun (WGS) entry which is preliminary data.</text>
</comment>
<accession>A0A1J4KIU3</accession>
<dbReference type="InterPro" id="IPR015500">
    <property type="entry name" value="Peptidase_S8_subtilisin-rel"/>
</dbReference>
<dbReference type="PROSITE" id="PS51892">
    <property type="entry name" value="SUBTILASE"/>
    <property type="match status" value="1"/>
</dbReference>
<dbReference type="InterPro" id="IPR051048">
    <property type="entry name" value="Peptidase_S8/S53_subtilisin"/>
</dbReference>
<protein>
    <recommendedName>
        <fullName evidence="6">Peptidase S8/S53 domain-containing protein</fullName>
    </recommendedName>
</protein>
<evidence type="ECO:0000256" key="1">
    <source>
        <dbReference type="ARBA" id="ARBA00011073"/>
    </source>
</evidence>